<evidence type="ECO:0000313" key="3">
    <source>
        <dbReference type="Proteomes" id="UP000799537"/>
    </source>
</evidence>
<dbReference type="GeneID" id="54564626"/>
<feature type="compositionally biased region" description="Polar residues" evidence="1">
    <location>
        <begin position="764"/>
        <end position="774"/>
    </location>
</feature>
<feature type="compositionally biased region" description="Polar residues" evidence="1">
    <location>
        <begin position="897"/>
        <end position="911"/>
    </location>
</feature>
<reference evidence="2" key="1">
    <citation type="journal article" date="2020" name="Stud. Mycol.">
        <title>101 Dothideomycetes genomes: a test case for predicting lifestyles and emergence of pathogens.</title>
        <authorList>
            <person name="Haridas S."/>
            <person name="Albert R."/>
            <person name="Binder M."/>
            <person name="Bloem J."/>
            <person name="Labutti K."/>
            <person name="Salamov A."/>
            <person name="Andreopoulos B."/>
            <person name="Baker S."/>
            <person name="Barry K."/>
            <person name="Bills G."/>
            <person name="Bluhm B."/>
            <person name="Cannon C."/>
            <person name="Castanera R."/>
            <person name="Culley D."/>
            <person name="Daum C."/>
            <person name="Ezra D."/>
            <person name="Gonzalez J."/>
            <person name="Henrissat B."/>
            <person name="Kuo A."/>
            <person name="Liang C."/>
            <person name="Lipzen A."/>
            <person name="Lutzoni F."/>
            <person name="Magnuson J."/>
            <person name="Mondo S."/>
            <person name="Nolan M."/>
            <person name="Ohm R."/>
            <person name="Pangilinan J."/>
            <person name="Park H.-J."/>
            <person name="Ramirez L."/>
            <person name="Alfaro M."/>
            <person name="Sun H."/>
            <person name="Tritt A."/>
            <person name="Yoshinaga Y."/>
            <person name="Zwiers L.-H."/>
            <person name="Turgeon B."/>
            <person name="Goodwin S."/>
            <person name="Spatafora J."/>
            <person name="Crous P."/>
            <person name="Grigoriev I."/>
        </authorList>
    </citation>
    <scope>NUCLEOTIDE SEQUENCE</scope>
    <source>
        <strain evidence="2">ATCC 36951</strain>
    </source>
</reference>
<dbReference type="OrthoDB" id="3644924at2759"/>
<evidence type="ECO:0000313" key="2">
    <source>
        <dbReference type="EMBL" id="KAF2172056.1"/>
    </source>
</evidence>
<feature type="compositionally biased region" description="Basic and acidic residues" evidence="1">
    <location>
        <begin position="731"/>
        <end position="740"/>
    </location>
</feature>
<gene>
    <name evidence="2" type="ORF">M409DRAFT_49813</name>
</gene>
<name>A0A6A6D321_ZASCE</name>
<feature type="compositionally biased region" description="Basic and acidic residues" evidence="1">
    <location>
        <begin position="707"/>
        <end position="720"/>
    </location>
</feature>
<feature type="region of interest" description="Disordered" evidence="1">
    <location>
        <begin position="547"/>
        <end position="582"/>
    </location>
</feature>
<keyword evidence="3" id="KW-1185">Reference proteome</keyword>
<feature type="compositionally biased region" description="Polar residues" evidence="1">
    <location>
        <begin position="547"/>
        <end position="563"/>
    </location>
</feature>
<feature type="compositionally biased region" description="Polar residues" evidence="1">
    <location>
        <begin position="693"/>
        <end position="706"/>
    </location>
</feature>
<dbReference type="AlphaFoldDB" id="A0A6A6D321"/>
<feature type="compositionally biased region" description="Polar residues" evidence="1">
    <location>
        <begin position="644"/>
        <end position="655"/>
    </location>
</feature>
<feature type="compositionally biased region" description="Low complexity" evidence="1">
    <location>
        <begin position="663"/>
        <end position="678"/>
    </location>
</feature>
<sequence>MCARERRQRASEYPAHVNFVRLRPYSHANLPKVSTWLPNLSHSTIQSREPHVSQTATAPSYDASLDGHATLTNEEAARSLIQRGFNSDLKRRQRRPVHQHGRRLAHLTAANICNFNIVLLTLQDFNKHSRPLGRHPPPLHVAATNLITTAASNMEVPIPPTSPQHQPAGTLAGLAPMITPSNARETIKAGLVTGFSFGHIKQSLRTTAISVFTHQKLAPRYQYRVRDGANNLVFFLCAVQAYQAPGNDDQLPRIGEVQMLPLGNWESLYLALVAEIRAVYSDIKLHFNTEREGGARVLHMRGGDGKEEQKPFTALNFGHQLEEMWHLLMDARLLGPLEEAVRMENATEPYRAKFGTSTFRQRFQDHFHRLAKKDMDAKLDATEGIINQDYYTSDEIIDQLWHKHATLVSRACREHLHIEVDLRARRSQLREVANSPPQAAANQDEPFCLCQDGCRCRPACQFEIGICACKDLRKQAAAVQNISKTRNDSLNQEAWPLVQPQSPPAEMPAEVPDKLAANEPGSISDDMARMQMAGSPEPDQRLIQSYKTASQAARTASRQTFSNRRGRAGTEDGDLANVPSVHSTRARETIRLGLYGGDSVQRYPDFRSMATPAPESGSNYTTNPPARRPVPVTSAPVSSPPQRPQATQRSETTSPDYALTITSSSSPEPEAPSSSRPSNRFLPQFLRPKPKGTTGQSSTGPAQDNTRQSDNEFDKWDTSHVKTPKISTQECRTKAGERYHSPMGRHSADSPVLPDRKPPPATIPRSNTADSTQLPVPDFIAPRPALKQRYVSAGGTAKLADREEIEGFKLPEAADPGVYMKKDELMKRLADGEFGTPPRSSTNTDSVPRSSYDTAVVSSNSSARVSDDVGNEQEGGGKRDRTTSNTSSRGLRRLFSRNDSITETAAQQRADQSIEHEHRTTTEHDETNRFETRSILDLKLLDAGLGRCSHAVVL</sequence>
<feature type="compositionally biased region" description="Basic and acidic residues" evidence="1">
    <location>
        <begin position="912"/>
        <end position="928"/>
    </location>
</feature>
<feature type="compositionally biased region" description="Polar residues" evidence="1">
    <location>
        <begin position="838"/>
        <end position="853"/>
    </location>
</feature>
<organism evidence="2 3">
    <name type="scientific">Zasmidium cellare ATCC 36951</name>
    <dbReference type="NCBI Taxonomy" id="1080233"/>
    <lineage>
        <taxon>Eukaryota</taxon>
        <taxon>Fungi</taxon>
        <taxon>Dikarya</taxon>
        <taxon>Ascomycota</taxon>
        <taxon>Pezizomycotina</taxon>
        <taxon>Dothideomycetes</taxon>
        <taxon>Dothideomycetidae</taxon>
        <taxon>Mycosphaerellales</taxon>
        <taxon>Mycosphaerellaceae</taxon>
        <taxon>Zasmidium</taxon>
    </lineage>
</organism>
<accession>A0A6A6D321</accession>
<proteinExistence type="predicted"/>
<dbReference type="EMBL" id="ML993581">
    <property type="protein sequence ID" value="KAF2172056.1"/>
    <property type="molecule type" value="Genomic_DNA"/>
</dbReference>
<protein>
    <submittedName>
        <fullName evidence="2">Uncharacterized protein</fullName>
    </submittedName>
</protein>
<dbReference type="RefSeq" id="XP_033672945.1">
    <property type="nucleotide sequence ID" value="XM_033811354.1"/>
</dbReference>
<dbReference type="Proteomes" id="UP000799537">
    <property type="component" value="Unassembled WGS sequence"/>
</dbReference>
<feature type="region of interest" description="Disordered" evidence="1">
    <location>
        <begin position="597"/>
        <end position="778"/>
    </location>
</feature>
<feature type="compositionally biased region" description="Low complexity" evidence="1">
    <location>
        <begin position="855"/>
        <end position="864"/>
    </location>
</feature>
<evidence type="ECO:0000256" key="1">
    <source>
        <dbReference type="SAM" id="MobiDB-lite"/>
    </source>
</evidence>
<feature type="region of interest" description="Disordered" evidence="1">
    <location>
        <begin position="831"/>
        <end position="928"/>
    </location>
</feature>